<evidence type="ECO:0000313" key="1">
    <source>
        <dbReference type="EMBL" id="MBW8683206.1"/>
    </source>
</evidence>
<accession>A0ABS7G723</accession>
<name>A0ABS7G723_9BACT</name>
<keyword evidence="2" id="KW-1185">Reference proteome</keyword>
<dbReference type="RefSeq" id="WP_220248436.1">
    <property type="nucleotide sequence ID" value="NZ_JAICCF010000001.1"/>
</dbReference>
<gene>
    <name evidence="1" type="ORF">K1Y79_02570</name>
</gene>
<protein>
    <recommendedName>
        <fullName evidence="3">FecR N-terminal domain-containing protein</fullName>
    </recommendedName>
</protein>
<dbReference type="EMBL" id="JAICCF010000001">
    <property type="protein sequence ID" value="MBW8683206.1"/>
    <property type="molecule type" value="Genomic_DNA"/>
</dbReference>
<reference evidence="1 2" key="1">
    <citation type="submission" date="2021-08" db="EMBL/GenBank/DDBJ databases">
        <title>The genome sequence of Chitinophaga sp. B61.</title>
        <authorList>
            <person name="Zhang X."/>
        </authorList>
    </citation>
    <scope>NUCLEOTIDE SEQUENCE [LARGE SCALE GENOMIC DNA]</scope>
    <source>
        <strain evidence="1 2">B61</strain>
    </source>
</reference>
<sequence length="84" mass="9669">MNRNDVTEFVIDCLTDARNADKQAALHQWLLESPGNHTMYTELQRLWEAARTLPPLPFNIISGWDELVQQTSIISPQQQLSPHK</sequence>
<organism evidence="1 2">
    <name type="scientific">Chitinophaga rhizophila</name>
    <dbReference type="NCBI Taxonomy" id="2866212"/>
    <lineage>
        <taxon>Bacteria</taxon>
        <taxon>Pseudomonadati</taxon>
        <taxon>Bacteroidota</taxon>
        <taxon>Chitinophagia</taxon>
        <taxon>Chitinophagales</taxon>
        <taxon>Chitinophagaceae</taxon>
        <taxon>Chitinophaga</taxon>
    </lineage>
</organism>
<evidence type="ECO:0008006" key="3">
    <source>
        <dbReference type="Google" id="ProtNLM"/>
    </source>
</evidence>
<proteinExistence type="predicted"/>
<dbReference type="Proteomes" id="UP000812961">
    <property type="component" value="Unassembled WGS sequence"/>
</dbReference>
<evidence type="ECO:0000313" key="2">
    <source>
        <dbReference type="Proteomes" id="UP000812961"/>
    </source>
</evidence>
<comment type="caution">
    <text evidence="1">The sequence shown here is derived from an EMBL/GenBank/DDBJ whole genome shotgun (WGS) entry which is preliminary data.</text>
</comment>